<evidence type="ECO:0000313" key="2">
    <source>
        <dbReference type="Proteomes" id="UP000435649"/>
    </source>
</evidence>
<protein>
    <submittedName>
        <fullName evidence="1">Uncharacterized protein</fullName>
    </submittedName>
</protein>
<dbReference type="AlphaFoldDB" id="A0A844GA06"/>
<proteinExistence type="predicted"/>
<accession>A0A844GA06</accession>
<comment type="caution">
    <text evidence="1">The sequence shown here is derived from an EMBL/GenBank/DDBJ whole genome shotgun (WGS) entry which is preliminary data.</text>
</comment>
<name>A0A844GA06_9BACT</name>
<reference evidence="1 2" key="1">
    <citation type="submission" date="2019-08" db="EMBL/GenBank/DDBJ databases">
        <title>In-depth cultivation of the pig gut microbiome towards novel bacterial diversity and tailored functional studies.</title>
        <authorList>
            <person name="Wylensek D."/>
            <person name="Hitch T.C.A."/>
            <person name="Clavel T."/>
        </authorList>
    </citation>
    <scope>NUCLEOTIDE SEQUENCE [LARGE SCALE GENOMIC DNA]</scope>
    <source>
        <strain evidence="1 2">BBE-744-WT-12</strain>
    </source>
</reference>
<dbReference type="EMBL" id="VUNS01000035">
    <property type="protein sequence ID" value="MST99361.1"/>
    <property type="molecule type" value="Genomic_DNA"/>
</dbReference>
<evidence type="ECO:0000313" key="1">
    <source>
        <dbReference type="EMBL" id="MST99361.1"/>
    </source>
</evidence>
<dbReference type="RefSeq" id="WP_154420556.1">
    <property type="nucleotide sequence ID" value="NZ_VUNS01000035.1"/>
</dbReference>
<keyword evidence="2" id="KW-1185">Reference proteome</keyword>
<gene>
    <name evidence="1" type="ORF">FYJ85_20245</name>
</gene>
<dbReference type="Proteomes" id="UP000435649">
    <property type="component" value="Unassembled WGS sequence"/>
</dbReference>
<sequence>MAYFPDVSAGDTFIPNALLSNNVRRLVNTLNGFNAKPMLATGGMIRIQVYNNSSSVLKSGCAVNFSENGQLCDDAVPAEAFSDPLKPWGVIVNDLESKAVGSCILCGPARVSLSGSGAYASPSKSNPEVFTRGTTGAPVIFASSGKGIVLLGASSQDNYDGPFALSYDTENRQLTVNAGYLLRNGEFLEVAEKKLSAQNGIVCVCSTIDSSGKWSTPEIKFATPGQYNYPIGSCEVSGDSVTICSFRVPVAILLSVEVCDTTE</sequence>
<organism evidence="1 2">
    <name type="scientific">Victivallis lenta</name>
    <dbReference type="NCBI Taxonomy" id="2606640"/>
    <lineage>
        <taxon>Bacteria</taxon>
        <taxon>Pseudomonadati</taxon>
        <taxon>Lentisphaerota</taxon>
        <taxon>Lentisphaeria</taxon>
        <taxon>Victivallales</taxon>
        <taxon>Victivallaceae</taxon>
        <taxon>Victivallis</taxon>
    </lineage>
</organism>